<proteinExistence type="predicted"/>
<evidence type="ECO:0000259" key="2">
    <source>
        <dbReference type="Pfam" id="PF01345"/>
    </source>
</evidence>
<protein>
    <recommendedName>
        <fullName evidence="2">DUF11 domain-containing protein</fullName>
    </recommendedName>
</protein>
<evidence type="ECO:0000256" key="1">
    <source>
        <dbReference type="SAM" id="MobiDB-lite"/>
    </source>
</evidence>
<name>A0A2H0DWQ3_9BACT</name>
<organism evidence="3 4">
    <name type="scientific">Candidatus Campbellbacteria bacterium CG22_combo_CG10-13_8_21_14_all_43_18</name>
    <dbReference type="NCBI Taxonomy" id="1974530"/>
    <lineage>
        <taxon>Bacteria</taxon>
        <taxon>Candidatus Campbelliibacteriota</taxon>
    </lineage>
</organism>
<dbReference type="AlphaFoldDB" id="A0A2H0DWQ3"/>
<feature type="domain" description="DUF11" evidence="2">
    <location>
        <begin position="363"/>
        <end position="482"/>
    </location>
</feature>
<feature type="non-terminal residue" evidence="3">
    <location>
        <position position="1"/>
    </location>
</feature>
<dbReference type="Pfam" id="PF01345">
    <property type="entry name" value="DUF11"/>
    <property type="match status" value="1"/>
</dbReference>
<dbReference type="InterPro" id="IPR013783">
    <property type="entry name" value="Ig-like_fold"/>
</dbReference>
<comment type="caution">
    <text evidence="3">The sequence shown here is derived from an EMBL/GenBank/DDBJ whole genome shotgun (WGS) entry which is preliminary data.</text>
</comment>
<dbReference type="Gene3D" id="2.60.40.10">
    <property type="entry name" value="Immunoglobulins"/>
    <property type="match status" value="1"/>
</dbReference>
<dbReference type="InterPro" id="IPR001434">
    <property type="entry name" value="OmcB-like_DUF11"/>
</dbReference>
<reference evidence="3 4" key="1">
    <citation type="submission" date="2017-09" db="EMBL/GenBank/DDBJ databases">
        <title>Depth-based differentiation of microbial function through sediment-hosted aquifers and enrichment of novel symbionts in the deep terrestrial subsurface.</title>
        <authorList>
            <person name="Probst A.J."/>
            <person name="Ladd B."/>
            <person name="Jarett J.K."/>
            <person name="Geller-Mcgrath D.E."/>
            <person name="Sieber C.M."/>
            <person name="Emerson J.B."/>
            <person name="Anantharaman K."/>
            <person name="Thomas B.C."/>
            <person name="Malmstrom R."/>
            <person name="Stieglmeier M."/>
            <person name="Klingl A."/>
            <person name="Woyke T."/>
            <person name="Ryan C.M."/>
            <person name="Banfield J.F."/>
        </authorList>
    </citation>
    <scope>NUCLEOTIDE SEQUENCE [LARGE SCALE GENOMIC DNA]</scope>
    <source>
        <strain evidence="3">CG22_combo_CG10-13_8_21_14_all_43_18</strain>
    </source>
</reference>
<feature type="compositionally biased region" description="Acidic residues" evidence="1">
    <location>
        <begin position="49"/>
        <end position="59"/>
    </location>
</feature>
<sequence length="564" mass="59692">ASWTALSGEHTLRVCADASVSDGGNIAESKEANNCLEESFSVKTKSHDGDDDTEGDDTGDGAGFNPPGCSIPSNEGRTVVSFFEDGIIAGGTKDEATSGPVSVSIPAGKYKITLESYDDHFDKTGQEQKKEQFFVRFFSSGLNEIQRTSSISDLPEDKEVLTEIVNNELNLPVKINRLEALHTHWGKTSDKESVMPLCLALDKIEDIPPPLPSPPPALECPLESQSERAIFEFSDRGLLATEASLSEETINALIPAGKYKVTLVSYDNHSDKSEQAQKNEKYFLRLKNPSGQIFADTPSIKDLPEDRDFLTETVAENFNVLQNAAFLSAKHSAFPSSDKESVTPVCAAFDKIIPPPPEPEKADISIQKSVTPSEKQVGGIFTYTLHYKNEGAGVAESVIIADIASPVGKLGSYTMVKNSDHGACKAKTNGITCSLGALLPGASGTIQYSALSLFAGTIHNTAIINTPTPETTLFNNKDNAAVVVKGAALPKASCDSFTANPSSVSSGGGTTLSWTTTNASSVSIDQGLGSVASSGSMAVPAFLQVSHILLAPAAPEEATAVKPR</sequence>
<evidence type="ECO:0000313" key="3">
    <source>
        <dbReference type="EMBL" id="PIP86596.1"/>
    </source>
</evidence>
<accession>A0A2H0DWQ3</accession>
<gene>
    <name evidence="3" type="ORF">COW82_01075</name>
</gene>
<dbReference type="Proteomes" id="UP000231276">
    <property type="component" value="Unassembled WGS sequence"/>
</dbReference>
<evidence type="ECO:0000313" key="4">
    <source>
        <dbReference type="Proteomes" id="UP000231276"/>
    </source>
</evidence>
<dbReference type="EMBL" id="PCTS01000015">
    <property type="protein sequence ID" value="PIP86596.1"/>
    <property type="molecule type" value="Genomic_DNA"/>
</dbReference>
<feature type="region of interest" description="Disordered" evidence="1">
    <location>
        <begin position="41"/>
        <end position="72"/>
    </location>
</feature>